<feature type="compositionally biased region" description="Low complexity" evidence="1">
    <location>
        <begin position="1"/>
        <end position="14"/>
    </location>
</feature>
<name>A0ABC8UJF0_9AQUA</name>
<sequence>MALSSTSRSGLRTTTPPPADRIPNWLALPPDVTTAILHKVGAADTLMSAQKVCTTWRRTCKEPSMWRVIDTNTWRDLFSAPGGALVKRCKLAVDMSQGLLVDICIHSLATDDLLLYIAHRSSQLRHLRLVYCDAVSSEGVSQAVKKLPLLEELHLYYTPIAKEAIEVVGRCCPLLKSFKLNR</sequence>
<dbReference type="Gene3D" id="1.20.1280.50">
    <property type="match status" value="1"/>
</dbReference>
<dbReference type="Gene3D" id="3.80.10.10">
    <property type="entry name" value="Ribonuclease Inhibitor"/>
    <property type="match status" value="1"/>
</dbReference>
<comment type="caution">
    <text evidence="3">The sequence shown here is derived from an EMBL/GenBank/DDBJ whole genome shotgun (WGS) entry which is preliminary data.</text>
</comment>
<dbReference type="PANTHER" id="PTHR38926">
    <property type="entry name" value="F-BOX DOMAIN CONTAINING PROTEIN, EXPRESSED"/>
    <property type="match status" value="1"/>
</dbReference>
<dbReference type="InterPro" id="IPR032675">
    <property type="entry name" value="LRR_dom_sf"/>
</dbReference>
<feature type="domain" description="F-box" evidence="2">
    <location>
        <begin position="25"/>
        <end position="70"/>
    </location>
</feature>
<feature type="region of interest" description="Disordered" evidence="1">
    <location>
        <begin position="1"/>
        <end position="23"/>
    </location>
</feature>
<evidence type="ECO:0000259" key="2">
    <source>
        <dbReference type="Pfam" id="PF12937"/>
    </source>
</evidence>
<keyword evidence="4" id="KW-1185">Reference proteome</keyword>
<evidence type="ECO:0000256" key="1">
    <source>
        <dbReference type="SAM" id="MobiDB-lite"/>
    </source>
</evidence>
<reference evidence="3 4" key="1">
    <citation type="submission" date="2024-02" db="EMBL/GenBank/DDBJ databases">
        <authorList>
            <person name="Vignale AGUSTIN F."/>
            <person name="Sosa J E."/>
            <person name="Modenutti C."/>
        </authorList>
    </citation>
    <scope>NUCLEOTIDE SEQUENCE [LARGE SCALE GENOMIC DNA]</scope>
</reference>
<protein>
    <recommendedName>
        <fullName evidence="2">F-box domain-containing protein</fullName>
    </recommendedName>
</protein>
<gene>
    <name evidence="3" type="ORF">ILEXP_LOCUS51219</name>
</gene>
<evidence type="ECO:0000313" key="3">
    <source>
        <dbReference type="EMBL" id="CAK9181172.1"/>
    </source>
</evidence>
<dbReference type="SUPFAM" id="SSF52047">
    <property type="entry name" value="RNI-like"/>
    <property type="match status" value="1"/>
</dbReference>
<dbReference type="Proteomes" id="UP001642360">
    <property type="component" value="Unassembled WGS sequence"/>
</dbReference>
<evidence type="ECO:0000313" key="4">
    <source>
        <dbReference type="Proteomes" id="UP001642360"/>
    </source>
</evidence>
<dbReference type="EMBL" id="CAUOFW020007947">
    <property type="protein sequence ID" value="CAK9181172.1"/>
    <property type="molecule type" value="Genomic_DNA"/>
</dbReference>
<proteinExistence type="predicted"/>
<dbReference type="SUPFAM" id="SSF81383">
    <property type="entry name" value="F-box domain"/>
    <property type="match status" value="1"/>
</dbReference>
<organism evidence="3 4">
    <name type="scientific">Ilex paraguariensis</name>
    <name type="common">yerba mate</name>
    <dbReference type="NCBI Taxonomy" id="185542"/>
    <lineage>
        <taxon>Eukaryota</taxon>
        <taxon>Viridiplantae</taxon>
        <taxon>Streptophyta</taxon>
        <taxon>Embryophyta</taxon>
        <taxon>Tracheophyta</taxon>
        <taxon>Spermatophyta</taxon>
        <taxon>Magnoliopsida</taxon>
        <taxon>eudicotyledons</taxon>
        <taxon>Gunneridae</taxon>
        <taxon>Pentapetalae</taxon>
        <taxon>asterids</taxon>
        <taxon>campanulids</taxon>
        <taxon>Aquifoliales</taxon>
        <taxon>Aquifoliaceae</taxon>
        <taxon>Ilex</taxon>
    </lineage>
</organism>
<accession>A0ABC8UJF0</accession>
<dbReference type="AlphaFoldDB" id="A0ABC8UJF0"/>
<dbReference type="InterPro" id="IPR001810">
    <property type="entry name" value="F-box_dom"/>
</dbReference>
<dbReference type="InterPro" id="IPR036047">
    <property type="entry name" value="F-box-like_dom_sf"/>
</dbReference>
<dbReference type="CDD" id="cd22164">
    <property type="entry name" value="F-box_AtSKIP19-like"/>
    <property type="match status" value="1"/>
</dbReference>
<dbReference type="PANTHER" id="PTHR38926:SF2">
    <property type="entry name" value="F-BOX_LRR-REPEAT PROTEIN 21-RELATED"/>
    <property type="match status" value="1"/>
</dbReference>
<dbReference type="Pfam" id="PF12937">
    <property type="entry name" value="F-box-like"/>
    <property type="match status" value="1"/>
</dbReference>